<evidence type="ECO:0000313" key="2">
    <source>
        <dbReference type="EMBL" id="KAK9969077.1"/>
    </source>
</evidence>
<evidence type="ECO:0000256" key="1">
    <source>
        <dbReference type="SAM" id="MobiDB-lite"/>
    </source>
</evidence>
<dbReference type="EMBL" id="JAWDJR010000009">
    <property type="protein sequence ID" value="KAK9969077.1"/>
    <property type="molecule type" value="Genomic_DNA"/>
</dbReference>
<protein>
    <submittedName>
        <fullName evidence="2">Uncharacterized protein</fullName>
    </submittedName>
</protein>
<comment type="caution">
    <text evidence="2">The sequence shown here is derived from an EMBL/GenBank/DDBJ whole genome shotgun (WGS) entry which is preliminary data.</text>
</comment>
<reference evidence="2 3" key="1">
    <citation type="submission" date="2024-05" db="EMBL/GenBank/DDBJ databases">
        <title>A high-quality chromosomal-level genome assembly of Topmouth culter (Culter alburnus).</title>
        <authorList>
            <person name="Zhao H."/>
        </authorList>
    </citation>
    <scope>NUCLEOTIDE SEQUENCE [LARGE SCALE GENOMIC DNA]</scope>
    <source>
        <strain evidence="2">CATC2023</strain>
        <tissue evidence="2">Muscle</tissue>
    </source>
</reference>
<gene>
    <name evidence="2" type="ORF">ABG768_027287</name>
</gene>
<accession>A0AAW2A6N6</accession>
<dbReference type="AlphaFoldDB" id="A0AAW2A6N6"/>
<name>A0AAW2A6N6_CULAL</name>
<dbReference type="Proteomes" id="UP001479290">
    <property type="component" value="Unassembled WGS sequence"/>
</dbReference>
<keyword evidence="3" id="KW-1185">Reference proteome</keyword>
<proteinExistence type="predicted"/>
<sequence>MSTCEVQKMNPISQESPTYVKYIVPLYQFIYQPTECQLDSQDGAGIRRVVGANALPQLSSSGWLPLPPSPWRGLPGHGNLPKRASGVPAVEPRAETRGGSEFPFQLSPP</sequence>
<evidence type="ECO:0000313" key="3">
    <source>
        <dbReference type="Proteomes" id="UP001479290"/>
    </source>
</evidence>
<feature type="region of interest" description="Disordered" evidence="1">
    <location>
        <begin position="74"/>
        <end position="109"/>
    </location>
</feature>
<organism evidence="2 3">
    <name type="scientific">Culter alburnus</name>
    <name type="common">Topmouth culter</name>
    <dbReference type="NCBI Taxonomy" id="194366"/>
    <lineage>
        <taxon>Eukaryota</taxon>
        <taxon>Metazoa</taxon>
        <taxon>Chordata</taxon>
        <taxon>Craniata</taxon>
        <taxon>Vertebrata</taxon>
        <taxon>Euteleostomi</taxon>
        <taxon>Actinopterygii</taxon>
        <taxon>Neopterygii</taxon>
        <taxon>Teleostei</taxon>
        <taxon>Ostariophysi</taxon>
        <taxon>Cypriniformes</taxon>
        <taxon>Xenocyprididae</taxon>
        <taxon>Xenocypridinae</taxon>
        <taxon>Culter</taxon>
    </lineage>
</organism>